<dbReference type="InterPro" id="IPR041664">
    <property type="entry name" value="AAA_16"/>
</dbReference>
<evidence type="ECO:0000259" key="4">
    <source>
        <dbReference type="Pfam" id="PF13191"/>
    </source>
</evidence>
<evidence type="ECO:0000259" key="3">
    <source>
        <dbReference type="Pfam" id="PF03704"/>
    </source>
</evidence>
<dbReference type="Proteomes" id="UP001595803">
    <property type="component" value="Unassembled WGS sequence"/>
</dbReference>
<comment type="caution">
    <text evidence="5">The sequence shown here is derived from an EMBL/GenBank/DDBJ whole genome shotgun (WGS) entry which is preliminary data.</text>
</comment>
<dbReference type="Pfam" id="PF14559">
    <property type="entry name" value="TPR_19"/>
    <property type="match status" value="1"/>
</dbReference>
<gene>
    <name evidence="5" type="ORF">ACFOSB_16085</name>
</gene>
<proteinExistence type="predicted"/>
<evidence type="ECO:0000313" key="6">
    <source>
        <dbReference type="Proteomes" id="UP001595803"/>
    </source>
</evidence>
<feature type="domain" description="Bacterial transcriptional activator" evidence="3">
    <location>
        <begin position="936"/>
        <end position="1024"/>
    </location>
</feature>
<dbReference type="InterPro" id="IPR051677">
    <property type="entry name" value="AfsR-DnrI-RedD_regulator"/>
</dbReference>
<organism evidence="5 6">
    <name type="scientific">Deinococcus rufus</name>
    <dbReference type="NCBI Taxonomy" id="2136097"/>
    <lineage>
        <taxon>Bacteria</taxon>
        <taxon>Thermotogati</taxon>
        <taxon>Deinococcota</taxon>
        <taxon>Deinococci</taxon>
        <taxon>Deinococcales</taxon>
        <taxon>Deinococcaceae</taxon>
        <taxon>Deinococcus</taxon>
    </lineage>
</organism>
<dbReference type="PANTHER" id="PTHR35807">
    <property type="entry name" value="TRANSCRIPTIONAL REGULATOR REDD-RELATED"/>
    <property type="match status" value="1"/>
</dbReference>
<sequence length="1043" mass="112315">MRQEWTDTVSRTLRGVVSRRTGVALGLWGAPGMGKSHTASAVLRDLPCASVSLPASSPVAAFIDALPLPRRWPLWAQRHLERLLAGEPTGDAALVDTLVAALGGLAPFVLHLDDLHDADPQRTALIVSLAHAVQRSRGIAVMVSGRHEPPAPFAAFQLPALEETEAQALLRDLLNMRLPPEALTWLQERTRGNPLFLLEFTRYLTRHGALWSDGERWHWRPPPAGFLPVTVEALIARHLGDLGRDDAVRHVIEARALLGDVLAGSALDEVWATVAQVPASTVTGGRGILRRAGVLGNRDFSHPLYREVTLAGLTPERRRDLARRAFAALADAPLLAAHFVEAAGLEPDTALAAYRRAAHAADTAGRPAEATRFLAAAVAHAGGETRLALAVAAAAGLRRHDLPEALRLGQLALEAAPQHPEALTLVAELLAQQGRLAEAEAVLNRWPEPGRSSAAWVERLLTLRGLADDQPGVLALWEGHAGLREHTPPAVAATVARTLGQQGRMTEAAALVNSALEAPALAPELRIGLIEVLGNIQYGRGDIAAAAETYRQALALAQAAGLRHLEARNHMHVGVALGDANRRREGLAALAEGLRLHTELGDGLAVTRTQVALAEAWLDLGDYERAEGLLLECRTTLSRRQPTEFLIECEYRLSALYRDWHPPHGGVLALRHAHAALAHARQITGERKVAWALCHAALAEARFGRAATALALAAEAREIAARLGNPTQIGYATLAWALAREAHGQPQLAGALLETLEAELSAQGNLDAAHEVGLQADRIAGRADRAAGRLAWFERHDLGNLARLTRRAFPELSALDTAPAPPAREPAPPLCVKVLGPVVVERDGQRLHYRGRRRSELLAYLLEARLSGRAEASTLELLETFYPDDPEAQARATLRQQIYLIRGQLGAHSVHSTPSGYALGDIGSDAETFLATGDPGLWRGPYLQGLGEGWLPRAREALTLALRAQTERHLPAAPAEAARLGQILLELEPYDEPALRVTLSALRACGQPRSAAALYRQQRERLAEVGHRLPESPEAFLTASERG</sequence>
<evidence type="ECO:0000313" key="5">
    <source>
        <dbReference type="EMBL" id="MFC3834374.1"/>
    </source>
</evidence>
<dbReference type="Gene3D" id="1.25.40.10">
    <property type="entry name" value="Tetratricopeptide repeat domain"/>
    <property type="match status" value="3"/>
</dbReference>
<dbReference type="Pfam" id="PF03704">
    <property type="entry name" value="BTAD"/>
    <property type="match status" value="1"/>
</dbReference>
<reference evidence="6" key="1">
    <citation type="journal article" date="2019" name="Int. J. Syst. Evol. Microbiol.">
        <title>The Global Catalogue of Microorganisms (GCM) 10K type strain sequencing project: providing services to taxonomists for standard genome sequencing and annotation.</title>
        <authorList>
            <consortium name="The Broad Institute Genomics Platform"/>
            <consortium name="The Broad Institute Genome Sequencing Center for Infectious Disease"/>
            <person name="Wu L."/>
            <person name="Ma J."/>
        </authorList>
    </citation>
    <scope>NUCLEOTIDE SEQUENCE [LARGE SCALE GENOMIC DNA]</scope>
    <source>
        <strain evidence="6">CCTCC AB 2017081</strain>
    </source>
</reference>
<dbReference type="EMBL" id="JBHRZG010000022">
    <property type="protein sequence ID" value="MFC3834374.1"/>
    <property type="molecule type" value="Genomic_DNA"/>
</dbReference>
<name>A0ABV7ZBH9_9DEIO</name>
<dbReference type="InterPro" id="IPR027417">
    <property type="entry name" value="P-loop_NTPase"/>
</dbReference>
<keyword evidence="2" id="KW-0804">Transcription</keyword>
<dbReference type="InterPro" id="IPR036388">
    <property type="entry name" value="WH-like_DNA-bd_sf"/>
</dbReference>
<dbReference type="SUPFAM" id="SSF48452">
    <property type="entry name" value="TPR-like"/>
    <property type="match status" value="2"/>
</dbReference>
<dbReference type="InterPro" id="IPR005158">
    <property type="entry name" value="BTAD"/>
</dbReference>
<evidence type="ECO:0000256" key="2">
    <source>
        <dbReference type="ARBA" id="ARBA00023163"/>
    </source>
</evidence>
<protein>
    <submittedName>
        <fullName evidence="5">AAA family ATPase</fullName>
    </submittedName>
</protein>
<keyword evidence="6" id="KW-1185">Reference proteome</keyword>
<dbReference type="SUPFAM" id="SSF52540">
    <property type="entry name" value="P-loop containing nucleoside triphosphate hydrolases"/>
    <property type="match status" value="1"/>
</dbReference>
<accession>A0ABV7ZBH9</accession>
<dbReference type="RefSeq" id="WP_380102943.1">
    <property type="nucleotide sequence ID" value="NZ_JBHRZG010000022.1"/>
</dbReference>
<dbReference type="InterPro" id="IPR011990">
    <property type="entry name" value="TPR-like_helical_dom_sf"/>
</dbReference>
<dbReference type="Gene3D" id="1.10.10.10">
    <property type="entry name" value="Winged helix-like DNA-binding domain superfamily/Winged helix DNA-binding domain"/>
    <property type="match status" value="1"/>
</dbReference>
<feature type="domain" description="Orc1-like AAA ATPase" evidence="4">
    <location>
        <begin position="2"/>
        <end position="140"/>
    </location>
</feature>
<evidence type="ECO:0000256" key="1">
    <source>
        <dbReference type="ARBA" id="ARBA00023015"/>
    </source>
</evidence>
<keyword evidence="1" id="KW-0805">Transcription regulation</keyword>
<dbReference type="PANTHER" id="PTHR35807:SF1">
    <property type="entry name" value="TRANSCRIPTIONAL REGULATOR REDD"/>
    <property type="match status" value="1"/>
</dbReference>
<dbReference type="Pfam" id="PF13191">
    <property type="entry name" value="AAA_16"/>
    <property type="match status" value="1"/>
</dbReference>